<accession>A0A940PDT8</accession>
<comment type="caution">
    <text evidence="1">The sequence shown here is derived from an EMBL/GenBank/DDBJ whole genome shotgun (WGS) entry which is preliminary data.</text>
</comment>
<dbReference type="AlphaFoldDB" id="A0A940PDT8"/>
<keyword evidence="2" id="KW-1185">Reference proteome</keyword>
<evidence type="ECO:0000313" key="2">
    <source>
        <dbReference type="Proteomes" id="UP000674938"/>
    </source>
</evidence>
<proteinExistence type="predicted"/>
<dbReference type="RefSeq" id="WP_209529055.1">
    <property type="nucleotide sequence ID" value="NZ_JAEEGA010000009.1"/>
</dbReference>
<name>A0A940PDT8_9ENTE</name>
<dbReference type="Proteomes" id="UP000674938">
    <property type="component" value="Unassembled WGS sequence"/>
</dbReference>
<evidence type="ECO:0000313" key="1">
    <source>
        <dbReference type="EMBL" id="MBP1042138.1"/>
    </source>
</evidence>
<sequence>MTQLLPFQIAANRALNRFVYQDIQLKPFKAPYQTMEGNVNLTEGKFDIVYPVRKNFLEARLKQVISLNDGPYPNIYTPFENDKVEFSTFLTTPHTLSCFASTVIISETTCEWPFMLKTCGGVKIWVNGELQVEFNPFTRNEPSAQTISLKFKAGDNQLVVYFDDLAERDINYYFELINLSQEMLEGYLPLSVASAEFQQAEALLTSIYFKQDFYAAGEIEFVVPDNTFQVNQRLNIRINPTMFDVNEDAQDGNISEFKVPDMSVLLEAGQTDFSLGAVSQFPTAGITKCELALKLSDGSEIKRKIVFSVYDEGKFVACCNGSNISARKSQALTYYSQLVLDDINVGLAKIMTNRYQHERDFAKFKGAFELIRSKGDCADFVLTPLLAVFSAHEEKFPAELASQVEALATDFRYWIDEPGNDVMWYFSENHALLFHITQYLAGYRYRDTQFSVSKRMGAEQYEIGKQRLAEWFDLFFQYGLSEWNSTTYLPIDLIGFFSLYLAAPDQEIKDQAKKALDFIFEIAAINYHGHTMSSTYGRVYEHNLKAMQQGEMSSILQIAWGKGYFNNALRPSFLFSLTDYQPKEELLAYVELAPGEALTAEYTQGINQAYTYLYKTADYSLASVINYQPYTHGLQQHTLNVSLGDEATLLWLNHPGERQFSGENRPSFWAGNGNLPRIFQYQNVSLVHYRLAPAELPYIHLYVPYWRLDDCCQEGNWLFVRNKESYLGVYFSEGYALQTEGAISQREIRSYGREHHVVVKCSSEKEVGSFEVFKEALLQSPIQASEGNLNFVDKLGSRLAVSDNQLLVENQPYAYKAGFERQIKREGVKD</sequence>
<reference evidence="1" key="1">
    <citation type="submission" date="2020-12" db="EMBL/GenBank/DDBJ databases">
        <title>Vagococcus allomyrinae sp. nov. and Enterococcus lavae sp. nov., isolated from the larvae of Allomyrina dichotoma.</title>
        <authorList>
            <person name="Lee S.D."/>
        </authorList>
    </citation>
    <scope>NUCLEOTIDE SEQUENCE</scope>
    <source>
        <strain evidence="1">BWB3-3</strain>
    </source>
</reference>
<dbReference type="EMBL" id="JAEEGA010000009">
    <property type="protein sequence ID" value="MBP1042138.1"/>
    <property type="molecule type" value="Genomic_DNA"/>
</dbReference>
<gene>
    <name evidence="1" type="ORF">I6N95_14050</name>
</gene>
<protein>
    <submittedName>
        <fullName evidence="1">Uncharacterized protein</fullName>
    </submittedName>
</protein>
<organism evidence="1 2">
    <name type="scientific">Vagococcus allomyrinae</name>
    <dbReference type="NCBI Taxonomy" id="2794353"/>
    <lineage>
        <taxon>Bacteria</taxon>
        <taxon>Bacillati</taxon>
        <taxon>Bacillota</taxon>
        <taxon>Bacilli</taxon>
        <taxon>Lactobacillales</taxon>
        <taxon>Enterococcaceae</taxon>
        <taxon>Vagococcus</taxon>
    </lineage>
</organism>